<evidence type="ECO:0000256" key="2">
    <source>
        <dbReference type="SAM" id="SignalP"/>
    </source>
</evidence>
<evidence type="ECO:0000259" key="3">
    <source>
        <dbReference type="Pfam" id="PF19910"/>
    </source>
</evidence>
<dbReference type="Proteomes" id="UP000448908">
    <property type="component" value="Unassembled WGS sequence"/>
</dbReference>
<feature type="signal peptide" evidence="2">
    <location>
        <begin position="1"/>
        <end position="23"/>
    </location>
</feature>
<keyword evidence="2" id="KW-0732">Signal</keyword>
<feature type="chain" id="PRO_5041206483" description="DUF6383 domain-containing protein" evidence="2">
    <location>
        <begin position="24"/>
        <end position="1381"/>
    </location>
</feature>
<evidence type="ECO:0000313" key="5">
    <source>
        <dbReference type="Proteomes" id="UP000448908"/>
    </source>
</evidence>
<feature type="domain" description="DUF6383" evidence="3">
    <location>
        <begin position="1307"/>
        <end position="1380"/>
    </location>
</feature>
<feature type="coiled-coil region" evidence="1">
    <location>
        <begin position="259"/>
        <end position="286"/>
    </location>
</feature>
<reference evidence="4 5" key="1">
    <citation type="journal article" date="2019" name="Nat. Med.">
        <title>A library of human gut bacterial isolates paired with longitudinal multiomics data enables mechanistic microbiome research.</title>
        <authorList>
            <person name="Poyet M."/>
            <person name="Groussin M."/>
            <person name="Gibbons S.M."/>
            <person name="Avila-Pacheco J."/>
            <person name="Jiang X."/>
            <person name="Kearney S.M."/>
            <person name="Perrotta A.R."/>
            <person name="Berdy B."/>
            <person name="Zhao S."/>
            <person name="Lieberman T.D."/>
            <person name="Swanson P.K."/>
            <person name="Smith M."/>
            <person name="Roesemann S."/>
            <person name="Alexander J.E."/>
            <person name="Rich S.A."/>
            <person name="Livny J."/>
            <person name="Vlamakis H."/>
            <person name="Clish C."/>
            <person name="Bullock K."/>
            <person name="Deik A."/>
            <person name="Scott J."/>
            <person name="Pierce K.A."/>
            <person name="Xavier R.J."/>
            <person name="Alm E.J."/>
        </authorList>
    </citation>
    <scope>NUCLEOTIDE SEQUENCE [LARGE SCALE GENOMIC DNA]</scope>
    <source>
        <strain evidence="4 5">BIOML-A16</strain>
    </source>
</reference>
<dbReference type="RefSeq" id="WP_155155752.1">
    <property type="nucleotide sequence ID" value="NZ_WNCU01000001.1"/>
</dbReference>
<gene>
    <name evidence="4" type="ORF">GMD92_00845</name>
</gene>
<dbReference type="EMBL" id="WNDA01000001">
    <property type="protein sequence ID" value="MTU67662.1"/>
    <property type="molecule type" value="Genomic_DNA"/>
</dbReference>
<dbReference type="Pfam" id="PF19910">
    <property type="entry name" value="DUF6383"/>
    <property type="match status" value="1"/>
</dbReference>
<keyword evidence="1" id="KW-0175">Coiled coil</keyword>
<evidence type="ECO:0000313" key="4">
    <source>
        <dbReference type="EMBL" id="MTU67662.1"/>
    </source>
</evidence>
<feature type="coiled-coil region" evidence="1">
    <location>
        <begin position="371"/>
        <end position="405"/>
    </location>
</feature>
<protein>
    <recommendedName>
        <fullName evidence="3">DUF6383 domain-containing protein</fullName>
    </recommendedName>
</protein>
<name>A0AA43VZG6_9BACT</name>
<sequence>MNKKFSTFVASLLLAGAVGTASAAISDKGAMSSYPVAIAKAIDGKFYQLSDGYQVLTMEKTAKGTYVLKFVPYGQAELAKTLWEIKATDSKDEKGLAFQFYNVSTGLPISIDVSKANVGENLTVVEMAQGVNTWSWMRGVEGDALLTPKAIESFFGAERDSVVTLINTPNGVAARKYATKDMASVASNLQVKPMEASPVRLNAYDLNTMLQTGKSKLHLTFTPNVSKDANVNEFTGADGKREFKVVPAVGENSLSIGSVADAKNDVADKQTNYDQLKEELSVAIENLVSLDGSFGEVKIKWEEAKQKHQDAVDTRDNAQQAYDDALANIGTYTEERGKYYSQYESALIISEAERKAWDDARNARIDAQNDRDAKREARDVVLAEYKKYEEERNAASAQETQLQTEATVKNAIYQGVEGVLRAAKGTKNDVKDEFIASLEDNAYFNWVKNSDPDAADELLEYLKEQNLANLKDATIEAYVCPYKKAFDDAFDAYGKAFRAKEEAQANLDECTPRYNVAFDSVLEAEKLFDKAYETEKAILAQWNNSTTEANEIWAKVEECDRQIAENEGKRDEAFKTLMDVTTLIPTLWADVEKYAEEFSKKETAFGLAQMEVARLNGETFNAWELLNAAKSYLASIKNLANDWYSLEYSDGTHLMVDTAYIEENSSIKHQGFALSKFKAAEVAYPGIEKMTARDINGRFNFRFDYYPTKDSLVITADGGNDKPVNNVNWSDYRPIQKVNGRNYVKMAVLGTGANEHRELTLGAPYQIYTGFENPQQTLNTRISLGLLKNTPGIEVPAGLYHIDVVNTEDAQKNGARLMVDLDGSLTKVAPAEWDVMNFDHMPAAKWIVTGSTLFGDSPEIINQETTDLFNNGVYDVVSVENGVVTLEVSYFYQNGVREDIVKLTPAKSTADGYFNADTKNKYYTLNYLSVNDGLAISVGNSTVGKDTILRVSSEATKFDLELVKKYTYGQAYGDVKKLEKASYLIRVNDSYKFANNHKYVQVSDVDGTEMLVVVDGKENATPFFLKEVNDVDDHYYALIAGDKKAGVIDASGLIKAEDITAETTTSAFALNSVDVNLYREFTADELGKNGAMKFYRVNSTEKAYLYEGANSLLCVEGKGDNAAEAFNVISTGVKETIMPQYLIAKDVKFVEGTDDLCDICGKPDCDHSFSTKDTTFGRFLVNMIDSVPANKLYTWENKYSRLAFLPGYMTADTLFIEDTNKKVALSTLNKHDQTKFSFRLVSDESNDFLIESESWKNGNAFTGGIAPMEKGGWVKIQNGVPVIVSAEFETEAAQADVFNVEVTEGGATANDEITTSEVTIIAGEGNVTIANAAGKKVVVSNILGQVVATQVLTSDNAVIAAPQGVVVVAVEGEEAVKAIVR</sequence>
<organism evidence="4 5">
    <name type="scientific">Parabacteroides merdae</name>
    <dbReference type="NCBI Taxonomy" id="46503"/>
    <lineage>
        <taxon>Bacteria</taxon>
        <taxon>Pseudomonadati</taxon>
        <taxon>Bacteroidota</taxon>
        <taxon>Bacteroidia</taxon>
        <taxon>Bacteroidales</taxon>
        <taxon>Tannerellaceae</taxon>
        <taxon>Parabacteroides</taxon>
    </lineage>
</organism>
<evidence type="ECO:0000256" key="1">
    <source>
        <dbReference type="SAM" id="Coils"/>
    </source>
</evidence>
<proteinExistence type="predicted"/>
<comment type="caution">
    <text evidence="4">The sequence shown here is derived from an EMBL/GenBank/DDBJ whole genome shotgun (WGS) entry which is preliminary data.</text>
</comment>
<dbReference type="InterPro" id="IPR045963">
    <property type="entry name" value="DUF6383"/>
</dbReference>
<accession>A0AA43VZG6</accession>